<evidence type="ECO:0000313" key="1">
    <source>
        <dbReference type="EMBL" id="KAK9872900.1"/>
    </source>
</evidence>
<evidence type="ECO:0000313" key="2">
    <source>
        <dbReference type="Proteomes" id="UP001431783"/>
    </source>
</evidence>
<sequence>MDWLWKFLVTYIGHVCFTTVFITPAYASLYEFSDGDVHIQDVGDSAEDQNIDNSIKMLVSILRQPWPPGMSPVVYLEDNVEDLWTDQNQNPRVIPESFEQVDRNIQDKRSKYYRKYPLKRQNRYSRYDAENRYMCLPSKNDVYRLLIALHETKQGIREKTVNFCNRRRPAKTVFTNIRFLGK</sequence>
<keyword evidence="2" id="KW-1185">Reference proteome</keyword>
<gene>
    <name evidence="1" type="ORF">WA026_020253</name>
</gene>
<comment type="caution">
    <text evidence="1">The sequence shown here is derived from an EMBL/GenBank/DDBJ whole genome shotgun (WGS) entry which is preliminary data.</text>
</comment>
<organism evidence="1 2">
    <name type="scientific">Henosepilachna vigintioctopunctata</name>
    <dbReference type="NCBI Taxonomy" id="420089"/>
    <lineage>
        <taxon>Eukaryota</taxon>
        <taxon>Metazoa</taxon>
        <taxon>Ecdysozoa</taxon>
        <taxon>Arthropoda</taxon>
        <taxon>Hexapoda</taxon>
        <taxon>Insecta</taxon>
        <taxon>Pterygota</taxon>
        <taxon>Neoptera</taxon>
        <taxon>Endopterygota</taxon>
        <taxon>Coleoptera</taxon>
        <taxon>Polyphaga</taxon>
        <taxon>Cucujiformia</taxon>
        <taxon>Coccinelloidea</taxon>
        <taxon>Coccinellidae</taxon>
        <taxon>Epilachninae</taxon>
        <taxon>Epilachnini</taxon>
        <taxon>Henosepilachna</taxon>
    </lineage>
</organism>
<name>A0AAW1TYG0_9CUCU</name>
<protein>
    <submittedName>
        <fullName evidence="1">Uncharacterized protein</fullName>
    </submittedName>
</protein>
<reference evidence="1 2" key="1">
    <citation type="submission" date="2023-03" db="EMBL/GenBank/DDBJ databases">
        <title>Genome insight into feeding habits of ladybird beetles.</title>
        <authorList>
            <person name="Li H.-S."/>
            <person name="Huang Y.-H."/>
            <person name="Pang H."/>
        </authorList>
    </citation>
    <scope>NUCLEOTIDE SEQUENCE [LARGE SCALE GENOMIC DNA]</scope>
    <source>
        <strain evidence="1">SYSU_2023b</strain>
        <tissue evidence="1">Whole body</tissue>
    </source>
</reference>
<dbReference type="EMBL" id="JARQZJ010000014">
    <property type="protein sequence ID" value="KAK9872900.1"/>
    <property type="molecule type" value="Genomic_DNA"/>
</dbReference>
<proteinExistence type="predicted"/>
<dbReference type="Proteomes" id="UP001431783">
    <property type="component" value="Unassembled WGS sequence"/>
</dbReference>
<dbReference type="AlphaFoldDB" id="A0AAW1TYG0"/>
<accession>A0AAW1TYG0</accession>